<feature type="compositionally biased region" description="Polar residues" evidence="3">
    <location>
        <begin position="53"/>
        <end position="64"/>
    </location>
</feature>
<keyword evidence="2" id="KW-0040">ANK repeat</keyword>
<dbReference type="Pfam" id="PF00023">
    <property type="entry name" value="Ank"/>
    <property type="match status" value="1"/>
</dbReference>
<feature type="region of interest" description="Disordered" evidence="3">
    <location>
        <begin position="53"/>
        <end position="81"/>
    </location>
</feature>
<dbReference type="InterPro" id="IPR029058">
    <property type="entry name" value="AB_hydrolase_fold"/>
</dbReference>
<evidence type="ECO:0000313" key="6">
    <source>
        <dbReference type="Proteomes" id="UP001301769"/>
    </source>
</evidence>
<sequence length="1493" mass="163901">MAIPRPRRLPHQIFDTGLSIIIEPESGNTVADIVFVHGLQGHPYKTWAFTKGTGSSNDKGNSVTDDAAGSPAKHRLKRAGSSSFGDLRRLLPKKAKTAASSTSDDGNCLTDVISRDPDVDEADGSSPRPLASSTGPVYWPRDLLPSQCPWARVLAWGYDTVVTKTFTAPSNKNNVLSHAKDLLFSLGRERPTDRPVVFVAHSLGGIMVKEVLANSAESEDPTLRSIAQNTAAVVFLGTPHRGSQQMANLGETVRKIASSILKMDTNPAALDALGLRTSDLERCQDSFSKLWRTSNFTVKTFQEGLGLTGLNIGLLSNKVVPDYSSSLGDPRERVETLQANHRDMCRFTGAQDPNYRKVAGELRQIYQAVIERTDQNFDELAMSGMLPAFDTESKADVRLNHTNVAEIFKFPKMNRRLGAISEPARSTCQWLFDHPTFATWLRCEGTAQHHGLLWVCGKPGTGKSTLLREVYREILKAVPQTICCVFFFNGKGGRLERTPVGLYRALLYQLACRAADGQSLLAASMAEIQQQRTMEEEPCDSEFLFSETGVKRLLVGAINSLQGQRAVILIDALDECDYDAESSRHVAYFLRELTDSAYASGVCLDICFSSRRFPLVSLRDCPEICVEEFNSGDIALYVDKKISMGGLSRQTNSFRLLRNAILAKASGLFLWVVLVVDTLLKEHDEGASVKHLITRTSEMPAMLGELFTDLLSKNRENVETTVRFFHWAILGSPSLRIREWRHILGFVRCGSFGSLKEWESSRWYPETDEDIEKQIHNISMGLVEVVGARLTRPGLPTEGHLADDGDSIGAGAGSLVAEGENRSVQVVHESVREFFLHQNGFSALRPWLRNPIGMGHLAMIHHCFDYMCLKELDRLIEARAKYMTSANPAEDENSVALHDTARNQPSYSRPPSVASFGSAGSPCYSPAPGRNDHAPPPADEAQVLAKLNNMYKDSDDCEKYRLSLIMGDGGWVAHGSPELKAFRPAERFIQECPLETESTSSNKALSTTFSVVLEADLPLLDYSTRMVITHGLLADLAAENQEGGLAPRLLEDVVLRLRTREIWHRWKLLNEEVPPHCGLLEYLAEKKLKSWVSILQIELSASSDNPHSAASRRVVHGRLGNQDATYTALGQRDVLTASQPVREPPLHRLIKEQNIGGTELYLNSLEVPPLKNKRRRDLISVNAVNSLGQTPLHLAVNMNVIGCYQDLQLDKRLLRLGADVNARDISGHRPLDMACSVKEPAISLIRLLVKNGADLGSPGSDMMTPLQQICVGSAIGIADIAEVLLQAGASPNAEGTSGCKPLSICCEAGTLNRQLIAILIKYGASVDAQDGFGQTALHRACNRQEPDFGLVNMLISHARAACAHDIQGRSALHMLCLRGHQNAGAVGRLLMAADWSMINARDNQGSTPLLLAVRRSHPNLDLVNALITHGAYIGAMDTDGKTPISVALARLDGNKGREDVEMAESVLKAAYRQGHSAPELDLLRDRLDRGKHA</sequence>
<dbReference type="PROSITE" id="PS50297">
    <property type="entry name" value="ANK_REP_REGION"/>
    <property type="match status" value="2"/>
</dbReference>
<keyword evidence="6" id="KW-1185">Reference proteome</keyword>
<organism evidence="5 6">
    <name type="scientific">Rhypophila decipiens</name>
    <dbReference type="NCBI Taxonomy" id="261697"/>
    <lineage>
        <taxon>Eukaryota</taxon>
        <taxon>Fungi</taxon>
        <taxon>Dikarya</taxon>
        <taxon>Ascomycota</taxon>
        <taxon>Pezizomycotina</taxon>
        <taxon>Sordariomycetes</taxon>
        <taxon>Sordariomycetidae</taxon>
        <taxon>Sordariales</taxon>
        <taxon>Naviculisporaceae</taxon>
        <taxon>Rhypophila</taxon>
    </lineage>
</organism>
<name>A0AAN6XTV7_9PEZI</name>
<dbReference type="EMBL" id="MU858378">
    <property type="protein sequence ID" value="KAK4206609.1"/>
    <property type="molecule type" value="Genomic_DNA"/>
</dbReference>
<proteinExistence type="predicted"/>
<feature type="repeat" description="ANK" evidence="2">
    <location>
        <begin position="1297"/>
        <end position="1331"/>
    </location>
</feature>
<feature type="domain" description="Nephrocystin 3-like N-terminal" evidence="4">
    <location>
        <begin position="427"/>
        <end position="611"/>
    </location>
</feature>
<feature type="repeat" description="ANK" evidence="2">
    <location>
        <begin position="1187"/>
        <end position="1225"/>
    </location>
</feature>
<evidence type="ECO:0000256" key="3">
    <source>
        <dbReference type="SAM" id="MobiDB-lite"/>
    </source>
</evidence>
<feature type="repeat" description="ANK" evidence="2">
    <location>
        <begin position="1226"/>
        <end position="1260"/>
    </location>
</feature>
<dbReference type="PROSITE" id="PS50088">
    <property type="entry name" value="ANK_REPEAT"/>
    <property type="match status" value="4"/>
</dbReference>
<dbReference type="Proteomes" id="UP001301769">
    <property type="component" value="Unassembled WGS sequence"/>
</dbReference>
<dbReference type="SMART" id="SM00248">
    <property type="entry name" value="ANK"/>
    <property type="match status" value="7"/>
</dbReference>
<evidence type="ECO:0000313" key="5">
    <source>
        <dbReference type="EMBL" id="KAK4206609.1"/>
    </source>
</evidence>
<dbReference type="SUPFAM" id="SSF52540">
    <property type="entry name" value="P-loop containing nucleoside triphosphate hydrolases"/>
    <property type="match status" value="1"/>
</dbReference>
<dbReference type="InterPro" id="IPR056884">
    <property type="entry name" value="NPHP3-like_N"/>
</dbReference>
<dbReference type="Gene3D" id="3.40.50.300">
    <property type="entry name" value="P-loop containing nucleotide triphosphate hydrolases"/>
    <property type="match status" value="1"/>
</dbReference>
<keyword evidence="1" id="KW-0677">Repeat</keyword>
<dbReference type="InterPro" id="IPR002110">
    <property type="entry name" value="Ankyrin_rpt"/>
</dbReference>
<gene>
    <name evidence="5" type="ORF">QBC37DRAFT_121152</name>
</gene>
<dbReference type="PANTHER" id="PTHR10039">
    <property type="entry name" value="AMELOGENIN"/>
    <property type="match status" value="1"/>
</dbReference>
<dbReference type="Gene3D" id="3.40.50.1820">
    <property type="entry name" value="alpha/beta hydrolase"/>
    <property type="match status" value="1"/>
</dbReference>
<feature type="repeat" description="ANK" evidence="2">
    <location>
        <begin position="1404"/>
        <end position="1438"/>
    </location>
</feature>
<feature type="region of interest" description="Disordered" evidence="3">
    <location>
        <begin position="95"/>
        <end position="134"/>
    </location>
</feature>
<reference evidence="5" key="1">
    <citation type="journal article" date="2023" name="Mol. Phylogenet. Evol.">
        <title>Genome-scale phylogeny and comparative genomics of the fungal order Sordariales.</title>
        <authorList>
            <person name="Hensen N."/>
            <person name="Bonometti L."/>
            <person name="Westerberg I."/>
            <person name="Brannstrom I.O."/>
            <person name="Guillou S."/>
            <person name="Cros-Aarteil S."/>
            <person name="Calhoun S."/>
            <person name="Haridas S."/>
            <person name="Kuo A."/>
            <person name="Mondo S."/>
            <person name="Pangilinan J."/>
            <person name="Riley R."/>
            <person name="LaButti K."/>
            <person name="Andreopoulos B."/>
            <person name="Lipzen A."/>
            <person name="Chen C."/>
            <person name="Yan M."/>
            <person name="Daum C."/>
            <person name="Ng V."/>
            <person name="Clum A."/>
            <person name="Steindorff A."/>
            <person name="Ohm R.A."/>
            <person name="Martin F."/>
            <person name="Silar P."/>
            <person name="Natvig D.O."/>
            <person name="Lalanne C."/>
            <person name="Gautier V."/>
            <person name="Ament-Velasquez S.L."/>
            <person name="Kruys A."/>
            <person name="Hutchinson M.I."/>
            <person name="Powell A.J."/>
            <person name="Barry K."/>
            <person name="Miller A.N."/>
            <person name="Grigoriev I.V."/>
            <person name="Debuchy R."/>
            <person name="Gladieux P."/>
            <person name="Hiltunen Thoren M."/>
            <person name="Johannesson H."/>
        </authorList>
    </citation>
    <scope>NUCLEOTIDE SEQUENCE</scope>
    <source>
        <strain evidence="5">PSN293</strain>
    </source>
</reference>
<protein>
    <recommendedName>
        <fullName evidence="4">Nephrocystin 3-like N-terminal domain-containing protein</fullName>
    </recommendedName>
</protein>
<feature type="region of interest" description="Disordered" evidence="3">
    <location>
        <begin position="902"/>
        <end position="938"/>
    </location>
</feature>
<evidence type="ECO:0000256" key="2">
    <source>
        <dbReference type="PROSITE-ProRule" id="PRU00023"/>
    </source>
</evidence>
<dbReference type="SUPFAM" id="SSF53474">
    <property type="entry name" value="alpha/beta-Hydrolases"/>
    <property type="match status" value="1"/>
</dbReference>
<reference evidence="5" key="2">
    <citation type="submission" date="2023-05" db="EMBL/GenBank/DDBJ databases">
        <authorList>
            <consortium name="Lawrence Berkeley National Laboratory"/>
            <person name="Steindorff A."/>
            <person name="Hensen N."/>
            <person name="Bonometti L."/>
            <person name="Westerberg I."/>
            <person name="Brannstrom I.O."/>
            <person name="Guillou S."/>
            <person name="Cros-Aarteil S."/>
            <person name="Calhoun S."/>
            <person name="Haridas S."/>
            <person name="Kuo A."/>
            <person name="Mondo S."/>
            <person name="Pangilinan J."/>
            <person name="Riley R."/>
            <person name="Labutti K."/>
            <person name="Andreopoulos B."/>
            <person name="Lipzen A."/>
            <person name="Chen C."/>
            <person name="Yanf M."/>
            <person name="Daum C."/>
            <person name="Ng V."/>
            <person name="Clum A."/>
            <person name="Ohm R."/>
            <person name="Martin F."/>
            <person name="Silar P."/>
            <person name="Natvig D."/>
            <person name="Lalanne C."/>
            <person name="Gautier V."/>
            <person name="Ament-Velasquez S.L."/>
            <person name="Kruys A."/>
            <person name="Hutchinson M.I."/>
            <person name="Powell A.J."/>
            <person name="Barry K."/>
            <person name="Miller A.N."/>
            <person name="Grigoriev I.V."/>
            <person name="Debuchy R."/>
            <person name="Gladieux P."/>
            <person name="Thoren M.H."/>
            <person name="Johannesson H."/>
        </authorList>
    </citation>
    <scope>NUCLEOTIDE SEQUENCE</scope>
    <source>
        <strain evidence="5">PSN293</strain>
    </source>
</reference>
<evidence type="ECO:0000259" key="4">
    <source>
        <dbReference type="Pfam" id="PF24883"/>
    </source>
</evidence>
<dbReference type="Gene3D" id="1.25.40.20">
    <property type="entry name" value="Ankyrin repeat-containing domain"/>
    <property type="match status" value="2"/>
</dbReference>
<dbReference type="Pfam" id="PF12796">
    <property type="entry name" value="Ank_2"/>
    <property type="match status" value="1"/>
</dbReference>
<dbReference type="InterPro" id="IPR036770">
    <property type="entry name" value="Ankyrin_rpt-contain_sf"/>
</dbReference>
<accession>A0AAN6XTV7</accession>
<dbReference type="Pfam" id="PF24883">
    <property type="entry name" value="NPHP3_N"/>
    <property type="match status" value="1"/>
</dbReference>
<dbReference type="InterPro" id="IPR027417">
    <property type="entry name" value="P-loop_NTPase"/>
</dbReference>
<comment type="caution">
    <text evidence="5">The sequence shown here is derived from an EMBL/GenBank/DDBJ whole genome shotgun (WGS) entry which is preliminary data.</text>
</comment>
<evidence type="ECO:0000256" key="1">
    <source>
        <dbReference type="ARBA" id="ARBA00022737"/>
    </source>
</evidence>
<dbReference type="PANTHER" id="PTHR10039:SF5">
    <property type="entry name" value="NACHT DOMAIN-CONTAINING PROTEIN"/>
    <property type="match status" value="1"/>
</dbReference>
<dbReference type="SUPFAM" id="SSF48403">
    <property type="entry name" value="Ankyrin repeat"/>
    <property type="match status" value="1"/>
</dbReference>